<gene>
    <name evidence="2" type="ORF">H2200_001970</name>
</gene>
<reference evidence="2" key="1">
    <citation type="submission" date="2022-10" db="EMBL/GenBank/DDBJ databases">
        <title>Culturing micro-colonial fungi from biological soil crusts in the Mojave desert and describing Neophaeococcomyces mojavensis, and introducing the new genera and species Taxawa tesnikishii.</title>
        <authorList>
            <person name="Kurbessoian T."/>
            <person name="Stajich J.E."/>
        </authorList>
    </citation>
    <scope>NUCLEOTIDE SEQUENCE</scope>
    <source>
        <strain evidence="2">TK_41</strain>
    </source>
</reference>
<feature type="domain" description="F-box" evidence="1">
    <location>
        <begin position="1"/>
        <end position="46"/>
    </location>
</feature>
<evidence type="ECO:0000259" key="1">
    <source>
        <dbReference type="PROSITE" id="PS50181"/>
    </source>
</evidence>
<proteinExistence type="predicted"/>
<evidence type="ECO:0000313" key="3">
    <source>
        <dbReference type="Proteomes" id="UP001172673"/>
    </source>
</evidence>
<dbReference type="SMART" id="SM00256">
    <property type="entry name" value="FBOX"/>
    <property type="match status" value="1"/>
</dbReference>
<sequence>MPQLLDLPAEALHNIFKHLSTQDALKAAVVCKCINRVVTPSIYRVVKLSDGAYCECPECEPLRDDDDPAWIPEYGETHPPVSEALRKLKAFCATLSQVPYLARQVRSLEFKTRYNVFKNNIQWANMCNDEILSCLLEKLPLLQHIHIDKDWFGLLLKHRPALPQLRAAFLWQSPSSDLLYFIKQPRLIKVFLFYNGVSIPPLQHLSTVSEIFLRSQSTNPDQLRALLKIPKSLKSLFWQRTATHQGHALKHLRIEATLAIGIQTCPKWFNDSPVERGVETRAFMDFVALLPTKLETMWLEMDREQCDRHGLYGLGIVDALLTYRKRLASVHTIMLEEINAWYSEGACSCDCHTINACYTHIRQSLSESEKDLIFLEQQKGASVAINIYYLAERLSRKEKNNDPNSLMDYDLTYTRTLLELGREPRTEVWNYTDLVQRNHKQWRRIFEQTLGESILPLESSCPANEIMYGAPVEEPLKTEHAEQSGTANGG</sequence>
<dbReference type="Proteomes" id="UP001172673">
    <property type="component" value="Unassembled WGS sequence"/>
</dbReference>
<dbReference type="PROSITE" id="PS50181">
    <property type="entry name" value="FBOX"/>
    <property type="match status" value="1"/>
</dbReference>
<comment type="caution">
    <text evidence="2">The sequence shown here is derived from an EMBL/GenBank/DDBJ whole genome shotgun (WGS) entry which is preliminary data.</text>
</comment>
<dbReference type="InterPro" id="IPR036047">
    <property type="entry name" value="F-box-like_dom_sf"/>
</dbReference>
<dbReference type="Pfam" id="PF12937">
    <property type="entry name" value="F-box-like"/>
    <property type="match status" value="1"/>
</dbReference>
<dbReference type="Gene3D" id="1.20.1280.50">
    <property type="match status" value="1"/>
</dbReference>
<organism evidence="2 3">
    <name type="scientific">Cladophialophora chaetospira</name>
    <dbReference type="NCBI Taxonomy" id="386627"/>
    <lineage>
        <taxon>Eukaryota</taxon>
        <taxon>Fungi</taxon>
        <taxon>Dikarya</taxon>
        <taxon>Ascomycota</taxon>
        <taxon>Pezizomycotina</taxon>
        <taxon>Eurotiomycetes</taxon>
        <taxon>Chaetothyriomycetidae</taxon>
        <taxon>Chaetothyriales</taxon>
        <taxon>Herpotrichiellaceae</taxon>
        <taxon>Cladophialophora</taxon>
    </lineage>
</organism>
<dbReference type="InterPro" id="IPR001810">
    <property type="entry name" value="F-box_dom"/>
</dbReference>
<accession>A0AA39CNH6</accession>
<name>A0AA39CNH6_9EURO</name>
<dbReference type="EMBL" id="JAPDRK010000002">
    <property type="protein sequence ID" value="KAJ9615893.1"/>
    <property type="molecule type" value="Genomic_DNA"/>
</dbReference>
<protein>
    <recommendedName>
        <fullName evidence="1">F-box domain-containing protein</fullName>
    </recommendedName>
</protein>
<dbReference type="SUPFAM" id="SSF81383">
    <property type="entry name" value="F-box domain"/>
    <property type="match status" value="1"/>
</dbReference>
<dbReference type="AlphaFoldDB" id="A0AA39CNH6"/>
<keyword evidence="3" id="KW-1185">Reference proteome</keyword>
<evidence type="ECO:0000313" key="2">
    <source>
        <dbReference type="EMBL" id="KAJ9615893.1"/>
    </source>
</evidence>